<dbReference type="EMBL" id="CAJHJT010000034">
    <property type="protein sequence ID" value="CAD7006286.1"/>
    <property type="molecule type" value="Genomic_DNA"/>
</dbReference>
<sequence>MRLSFDSEHSSTRRQGASLRAQRRVGRRAAGWTDLVVSVSASLAARRVSLCMLIRTYMRTYAFCCFTSRRYRTYTHCCN</sequence>
<organism evidence="2 3">
    <name type="scientific">Ceratitis capitata</name>
    <name type="common">Mediterranean fruit fly</name>
    <name type="synonym">Tephritis capitata</name>
    <dbReference type="NCBI Taxonomy" id="7213"/>
    <lineage>
        <taxon>Eukaryota</taxon>
        <taxon>Metazoa</taxon>
        <taxon>Ecdysozoa</taxon>
        <taxon>Arthropoda</taxon>
        <taxon>Hexapoda</taxon>
        <taxon>Insecta</taxon>
        <taxon>Pterygota</taxon>
        <taxon>Neoptera</taxon>
        <taxon>Endopterygota</taxon>
        <taxon>Diptera</taxon>
        <taxon>Brachycera</taxon>
        <taxon>Muscomorpha</taxon>
        <taxon>Tephritoidea</taxon>
        <taxon>Tephritidae</taxon>
        <taxon>Ceratitis</taxon>
        <taxon>Ceratitis</taxon>
    </lineage>
</organism>
<protein>
    <submittedName>
        <fullName evidence="2">(Mediterranean fruit fly) hypothetical protein</fullName>
    </submittedName>
</protein>
<accession>A0A811V911</accession>
<dbReference type="AlphaFoldDB" id="A0A811V911"/>
<gene>
    <name evidence="2" type="ORF">CCAP1982_LOCUS14609</name>
</gene>
<reference evidence="2" key="1">
    <citation type="submission" date="2020-11" db="EMBL/GenBank/DDBJ databases">
        <authorList>
            <person name="Whitehead M."/>
        </authorList>
    </citation>
    <scope>NUCLEOTIDE SEQUENCE</scope>
    <source>
        <strain evidence="2">EGII</strain>
    </source>
</reference>
<name>A0A811V911_CERCA</name>
<feature type="compositionally biased region" description="Basic and acidic residues" evidence="1">
    <location>
        <begin position="1"/>
        <end position="11"/>
    </location>
</feature>
<keyword evidence="3" id="KW-1185">Reference proteome</keyword>
<evidence type="ECO:0000313" key="2">
    <source>
        <dbReference type="EMBL" id="CAD7006286.1"/>
    </source>
</evidence>
<evidence type="ECO:0000313" key="3">
    <source>
        <dbReference type="Proteomes" id="UP000606786"/>
    </source>
</evidence>
<dbReference type="Proteomes" id="UP000606786">
    <property type="component" value="Unassembled WGS sequence"/>
</dbReference>
<evidence type="ECO:0000256" key="1">
    <source>
        <dbReference type="SAM" id="MobiDB-lite"/>
    </source>
</evidence>
<proteinExistence type="predicted"/>
<feature type="region of interest" description="Disordered" evidence="1">
    <location>
        <begin position="1"/>
        <end position="22"/>
    </location>
</feature>
<comment type="caution">
    <text evidence="2">The sequence shown here is derived from an EMBL/GenBank/DDBJ whole genome shotgun (WGS) entry which is preliminary data.</text>
</comment>